<dbReference type="EMBL" id="CP002002">
    <property type="protein sequence ID" value="AEO05867.1"/>
    <property type="molecule type" value="Genomic_DNA"/>
</dbReference>
<dbReference type="KEGG" id="lmt:LMRG_02292"/>
<proteinExistence type="predicted"/>
<gene>
    <name evidence="1" type="ordered locus">LMRG_02292</name>
</gene>
<dbReference type="Gene3D" id="1.10.357.10">
    <property type="entry name" value="Tetracycline Repressor, domain 2"/>
    <property type="match status" value="1"/>
</dbReference>
<name>A0A0H3GB52_LISM4</name>
<dbReference type="InterPro" id="IPR009057">
    <property type="entry name" value="Homeodomain-like_sf"/>
</dbReference>
<organism evidence="1 2">
    <name type="scientific">Listeria monocytogenes serotype 1/2a (strain 10403S)</name>
    <dbReference type="NCBI Taxonomy" id="393133"/>
    <lineage>
        <taxon>Bacteria</taxon>
        <taxon>Bacillati</taxon>
        <taxon>Bacillota</taxon>
        <taxon>Bacilli</taxon>
        <taxon>Bacillales</taxon>
        <taxon>Listeriaceae</taxon>
        <taxon>Listeria</taxon>
    </lineage>
</organism>
<dbReference type="AlphaFoldDB" id="A0A0H3GB52"/>
<evidence type="ECO:0008006" key="3">
    <source>
        <dbReference type="Google" id="ProtNLM"/>
    </source>
</evidence>
<dbReference type="HOGENOM" id="CLU_119963_0_0_9"/>
<sequence>MNNYIKVHQPLNVDLRTQKTQTKLYTVLERFYLEGRTFESISIKDLCEQAQISRATFYRHHEEIIQIIEVQILRTMQYFSLEFDQIILTKENIQRLILRSIQKNPLLFQAIFWSRAENIFLDVVSGEILRISLLKEISFSDSNFIPNCFARMILSLAAEIQQSNKDYTNGQLVELIQEAARFLQK</sequence>
<protein>
    <recommendedName>
        <fullName evidence="3">TetR/AcrR family transcriptional regulator</fullName>
    </recommendedName>
</protein>
<dbReference type="SUPFAM" id="SSF46689">
    <property type="entry name" value="Homeodomain-like"/>
    <property type="match status" value="1"/>
</dbReference>
<dbReference type="RefSeq" id="WP_009926385.1">
    <property type="nucleotide sequence ID" value="NC_017544.1"/>
</dbReference>
<dbReference type="Proteomes" id="UP000001288">
    <property type="component" value="Chromosome"/>
</dbReference>
<accession>A0A0H3GB52</accession>
<reference evidence="2" key="1">
    <citation type="submission" date="2010-04" db="EMBL/GenBank/DDBJ databases">
        <title>The genome sequence of Listeria monocytogenes strain 10403S.</title>
        <authorList>
            <consortium name="The Broad Institute Genome Sequencing Platform"/>
            <consortium name="The Broad Institute Genome Sequencing Center for Infectious Disease."/>
            <person name="Borowsky M."/>
            <person name="Borodovsky M."/>
            <person name="Young S.K."/>
            <person name="Zeng Q."/>
            <person name="Koehrsen M."/>
            <person name="Fitzgerald M."/>
            <person name="Wiedmann M."/>
            <person name="Swaminathan B."/>
            <person name="Lauer P."/>
            <person name="Portnoy D."/>
            <person name="Cossart P."/>
            <person name="Buchrieser C."/>
            <person name="Higgins D."/>
            <person name="Abouelleil A."/>
            <person name="Alvarado L."/>
            <person name="Arachchi H.M."/>
            <person name="Berlin A."/>
            <person name="Borenstein D."/>
            <person name="Brown A."/>
            <person name="Chapman S.B."/>
            <person name="Chen Z."/>
            <person name="Dunbar C.D."/>
            <person name="Engels R."/>
            <person name="Freedman E."/>
            <person name="Gearin G."/>
            <person name="Gellesch M."/>
            <person name="Goldberg J."/>
            <person name="Griggs A."/>
            <person name="Gujja S."/>
            <person name="Heilman E."/>
            <person name="Heiman D."/>
            <person name="Howarth C."/>
            <person name="Jen D."/>
            <person name="Larson L."/>
            <person name="Lui A."/>
            <person name="MacDonald J."/>
            <person name="Mehta T."/>
            <person name="Montmayeur A."/>
            <person name="Neiman D."/>
            <person name="Park D."/>
            <person name="Pearson M."/>
            <person name="Priest M."/>
            <person name="Richards J."/>
            <person name="Roberts A."/>
            <person name="Saif S."/>
            <person name="Shea T."/>
            <person name="Shenoy N."/>
            <person name="Sisk P."/>
            <person name="Stolte C."/>
            <person name="Sykes S."/>
            <person name="Walk T."/>
            <person name="White J."/>
            <person name="Yandava C."/>
            <person name="Haas B."/>
            <person name="Nusbaum C."/>
            <person name="Birren B."/>
        </authorList>
    </citation>
    <scope>NUCLEOTIDE SEQUENCE [LARGE SCALE GENOMIC DNA]</scope>
    <source>
        <strain evidence="2">10403S</strain>
    </source>
</reference>
<evidence type="ECO:0000313" key="1">
    <source>
        <dbReference type="EMBL" id="AEO05867.1"/>
    </source>
</evidence>
<evidence type="ECO:0000313" key="2">
    <source>
        <dbReference type="Proteomes" id="UP000001288"/>
    </source>
</evidence>